<dbReference type="EMBL" id="WSZM01000548">
    <property type="protein sequence ID" value="KAF4031733.1"/>
    <property type="molecule type" value="Genomic_DNA"/>
</dbReference>
<gene>
    <name evidence="1" type="ORF">GN244_ATG16414</name>
</gene>
<sequence length="329" mass="37405">MTFSELSKTVANHLVEGERGQQKALETFLQCSTDVEKALESLFLFELKQRRVSQDAMLKFVESLPQAEWIIFACDQMLQAPDRWSTWAVAIVLRKCMALTTWKTLLLAEVCWSQRLSFTDRAIASSTPVRISSAIGGDTLYVAGQGYNHDKNNRSPFCWRNQWEYDNKKELWRLIPAPTGSSDFYIVSVYAEGYLCASNISVANDPDGYSQKKALVPCGNSPPDATGIWRLVTLEEDKYAFYNASQDTFLSCPPDAADGYRRGVITSTFHPLDEKRSKHREWEITAATMPLTETGIHEFFEKNYKKASVQTCQAIKSPQRIVRKFFTIN</sequence>
<reference evidence="1" key="1">
    <citation type="submission" date="2020-04" db="EMBL/GenBank/DDBJ databases">
        <title>Hybrid Assembly of Korean Phytophthora infestans isolates.</title>
        <authorList>
            <person name="Prokchorchik M."/>
            <person name="Lee Y."/>
            <person name="Seo J."/>
            <person name="Cho J.-H."/>
            <person name="Park Y.-E."/>
            <person name="Jang D.-C."/>
            <person name="Im J.-S."/>
            <person name="Choi J.-G."/>
            <person name="Park H.-J."/>
            <person name="Lee G.-B."/>
            <person name="Lee Y.-G."/>
            <person name="Hong S.-Y."/>
            <person name="Cho K."/>
            <person name="Sohn K.H."/>
        </authorList>
    </citation>
    <scope>NUCLEOTIDE SEQUENCE</scope>
    <source>
        <strain evidence="1">KR_1_A1</strain>
    </source>
</reference>
<comment type="caution">
    <text evidence="1">The sequence shown here is derived from an EMBL/GenBank/DDBJ whole genome shotgun (WGS) entry which is preliminary data.</text>
</comment>
<dbReference type="Proteomes" id="UP000602510">
    <property type="component" value="Unassembled WGS sequence"/>
</dbReference>
<protein>
    <submittedName>
        <fullName evidence="1">Uncharacterized protein</fullName>
    </submittedName>
</protein>
<organism evidence="1 2">
    <name type="scientific">Phytophthora infestans</name>
    <name type="common">Potato late blight agent</name>
    <name type="synonym">Botrytis infestans</name>
    <dbReference type="NCBI Taxonomy" id="4787"/>
    <lineage>
        <taxon>Eukaryota</taxon>
        <taxon>Sar</taxon>
        <taxon>Stramenopiles</taxon>
        <taxon>Oomycota</taxon>
        <taxon>Peronosporomycetes</taxon>
        <taxon>Peronosporales</taxon>
        <taxon>Peronosporaceae</taxon>
        <taxon>Phytophthora</taxon>
    </lineage>
</organism>
<name>A0A833SCS1_PHYIN</name>
<evidence type="ECO:0000313" key="2">
    <source>
        <dbReference type="Proteomes" id="UP000602510"/>
    </source>
</evidence>
<proteinExistence type="predicted"/>
<accession>A0A833SCS1</accession>
<evidence type="ECO:0000313" key="1">
    <source>
        <dbReference type="EMBL" id="KAF4031733.1"/>
    </source>
</evidence>
<dbReference type="AlphaFoldDB" id="A0A833SCS1"/>
<keyword evidence="2" id="KW-1185">Reference proteome</keyword>